<keyword evidence="4" id="KW-1185">Reference proteome</keyword>
<dbReference type="Gene3D" id="3.30.429.10">
    <property type="entry name" value="Macrophage Migration Inhibitory Factor"/>
    <property type="match status" value="1"/>
</dbReference>
<evidence type="ECO:0000313" key="4">
    <source>
        <dbReference type="Proteomes" id="UP000479043"/>
    </source>
</evidence>
<dbReference type="SUPFAM" id="SSF55331">
    <property type="entry name" value="Tautomerase/MIF"/>
    <property type="match status" value="1"/>
</dbReference>
<dbReference type="Proteomes" id="UP000479043">
    <property type="component" value="Unassembled WGS sequence"/>
</dbReference>
<evidence type="ECO:0000313" key="3">
    <source>
        <dbReference type="EMBL" id="MYM54293.1"/>
    </source>
</evidence>
<dbReference type="AlphaFoldDB" id="A0A6L8LF03"/>
<gene>
    <name evidence="3" type="ORF">GR167_03175</name>
</gene>
<keyword evidence="1" id="KW-0413">Isomerase</keyword>
<protein>
    <submittedName>
        <fullName evidence="3">Tautomerase</fullName>
    </submittedName>
</protein>
<feature type="domain" description="4-oxalocrotonate tautomerase-like" evidence="2">
    <location>
        <begin position="2"/>
        <end position="54"/>
    </location>
</feature>
<dbReference type="InterPro" id="IPR004370">
    <property type="entry name" value="4-OT-like_dom"/>
</dbReference>
<dbReference type="InterPro" id="IPR014347">
    <property type="entry name" value="Tautomerase/MIF_sf"/>
</dbReference>
<name>A0A6L8LF03_9RHOB</name>
<dbReference type="EMBL" id="WWEN01000002">
    <property type="protein sequence ID" value="MYM54293.1"/>
    <property type="molecule type" value="Genomic_DNA"/>
</dbReference>
<proteinExistence type="predicted"/>
<dbReference type="RefSeq" id="WP_160972002.1">
    <property type="nucleotide sequence ID" value="NZ_WWEN01000002.1"/>
</dbReference>
<evidence type="ECO:0000259" key="2">
    <source>
        <dbReference type="Pfam" id="PF01361"/>
    </source>
</evidence>
<dbReference type="Pfam" id="PF01361">
    <property type="entry name" value="Tautomerase"/>
    <property type="match status" value="1"/>
</dbReference>
<organism evidence="3 4">
    <name type="scientific">Thalassovita mangrovi</name>
    <dbReference type="NCBI Taxonomy" id="2692236"/>
    <lineage>
        <taxon>Bacteria</taxon>
        <taxon>Pseudomonadati</taxon>
        <taxon>Pseudomonadota</taxon>
        <taxon>Alphaproteobacteria</taxon>
        <taxon>Rhodobacterales</taxon>
        <taxon>Roseobacteraceae</taxon>
        <taxon>Thalassovita</taxon>
    </lineage>
</organism>
<accession>A0A6L8LF03</accession>
<comment type="caution">
    <text evidence="3">The sequence shown here is derived from an EMBL/GenBank/DDBJ whole genome shotgun (WGS) entry which is preliminary data.</text>
</comment>
<dbReference type="Gene3D" id="3.10.450.50">
    <property type="match status" value="1"/>
</dbReference>
<dbReference type="SUPFAM" id="SSF54427">
    <property type="entry name" value="NTF2-like"/>
    <property type="match status" value="1"/>
</dbReference>
<dbReference type="GO" id="GO:0016853">
    <property type="term" value="F:isomerase activity"/>
    <property type="evidence" value="ECO:0007669"/>
    <property type="project" value="UniProtKB-KW"/>
</dbReference>
<reference evidence="3 4" key="1">
    <citation type="submission" date="2020-01" db="EMBL/GenBank/DDBJ databases">
        <authorList>
            <person name="Chen S."/>
        </authorList>
    </citation>
    <scope>NUCLEOTIDE SEQUENCE [LARGE SCALE GENOMIC DNA]</scope>
    <source>
        <strain evidence="3 4">GS-10</strain>
    </source>
</reference>
<sequence>MPIIETHVLKGYSDEVKTRLGRALTDAVRMVLPASPDAVTVMFHEMDSADYMRGYEHKQPATPLPDPCDTIRAYLGAMEARELDKAQAMLGDGFVMNFPGAQGMTTLQELIEWSKPRYKFVKKTYEGFEALQSGDATVVYSVGTLYGEWPDGTPFEGIRYIDRFELTGGKITKQDVWNDIAEVRTQG</sequence>
<dbReference type="InterPro" id="IPR032710">
    <property type="entry name" value="NTF2-like_dom_sf"/>
</dbReference>
<evidence type="ECO:0000256" key="1">
    <source>
        <dbReference type="ARBA" id="ARBA00023235"/>
    </source>
</evidence>